<organism evidence="2 3">
    <name type="scientific">Intrasporangium calvum</name>
    <dbReference type="NCBI Taxonomy" id="53358"/>
    <lineage>
        <taxon>Bacteria</taxon>
        <taxon>Bacillati</taxon>
        <taxon>Actinomycetota</taxon>
        <taxon>Actinomycetes</taxon>
        <taxon>Micrococcales</taxon>
        <taxon>Intrasporangiaceae</taxon>
        <taxon>Intrasporangium</taxon>
    </lineage>
</organism>
<evidence type="ECO:0000256" key="1">
    <source>
        <dbReference type="SAM" id="MobiDB-lite"/>
    </source>
</evidence>
<protein>
    <submittedName>
        <fullName evidence="2">DUF5691 domain-containing protein</fullName>
    </submittedName>
</protein>
<sequence>MTLAEWWHEIQSVALVGTARRPVPPPPSIGSVTPAVSPQLRSEEALLTGAALGAAALRAGRRAERHRAAPPAPPDERPAAGPLATQLLELILTQPPAGARHRTDLLQHWLRTADRAGCRLPHALLPTILDLATTTRAMRGPAAAVLDQRGRWLARQRPDWAWVPDALTGVEASSAAAELTEDAWALLPSSARLPVLARVRADDPAVGRHLVESTWRSDSARDRAAHLDALRIGLGPDDEALLERALDDRAAGVRDVAASLLDALPQSARAQRMADRLRPLIHARGIRRRTLEIALPEQPDASGVRDGLGKPPPRRSARGWWLEQIAAGAPLGLWEAATGWDPTTIVSRLSDEDALSGIRHAAQVRKDPVWAAALLTRSWHADLVAALPSGDRESAVLARLSADPKASAASLVAAVPAPWSAQFSLAVLPRLGADKGTGMAVGQAMPHLLTGLHPDALPALEAWLARERQDGALATNLRHLLQFHSVKRSISEAFR</sequence>
<dbReference type="Pfam" id="PF18944">
    <property type="entry name" value="DUF5691"/>
    <property type="match status" value="1"/>
</dbReference>
<evidence type="ECO:0000313" key="3">
    <source>
        <dbReference type="Proteomes" id="UP001150259"/>
    </source>
</evidence>
<keyword evidence="3" id="KW-1185">Reference proteome</keyword>
<reference evidence="2 3" key="1">
    <citation type="submission" date="2022-11" db="EMBL/GenBank/DDBJ databases">
        <title>Anaerobic phenanthrene biodegradation by a DNRA strain PheN6.</title>
        <authorList>
            <person name="Zhang Z."/>
        </authorList>
    </citation>
    <scope>NUCLEOTIDE SEQUENCE [LARGE SCALE GENOMIC DNA]</scope>
    <source>
        <strain evidence="2 3">PheN6</strain>
    </source>
</reference>
<accession>A0ABT5GLV3</accession>
<gene>
    <name evidence="2" type="ORF">OO014_18125</name>
</gene>
<dbReference type="RefSeq" id="WP_272463729.1">
    <property type="nucleotide sequence ID" value="NZ_JAPFQL010000115.1"/>
</dbReference>
<dbReference type="InterPro" id="IPR043746">
    <property type="entry name" value="DUF5691"/>
</dbReference>
<evidence type="ECO:0000313" key="2">
    <source>
        <dbReference type="EMBL" id="MDC5699171.1"/>
    </source>
</evidence>
<comment type="caution">
    <text evidence="2">The sequence shown here is derived from an EMBL/GenBank/DDBJ whole genome shotgun (WGS) entry which is preliminary data.</text>
</comment>
<feature type="region of interest" description="Disordered" evidence="1">
    <location>
        <begin position="59"/>
        <end position="79"/>
    </location>
</feature>
<name>A0ABT5GLV3_9MICO</name>
<proteinExistence type="predicted"/>
<dbReference type="EMBL" id="JAPFQL010000115">
    <property type="protein sequence ID" value="MDC5699171.1"/>
    <property type="molecule type" value="Genomic_DNA"/>
</dbReference>
<dbReference type="Proteomes" id="UP001150259">
    <property type="component" value="Unassembled WGS sequence"/>
</dbReference>